<dbReference type="AlphaFoldDB" id="A0A7X9FT32"/>
<reference evidence="1 2" key="1">
    <citation type="journal article" date="2020" name="Biotechnol. Biofuels">
        <title>New insights from the biogas microbiome by comprehensive genome-resolved metagenomics of nearly 1600 species originating from multiple anaerobic digesters.</title>
        <authorList>
            <person name="Campanaro S."/>
            <person name="Treu L."/>
            <person name="Rodriguez-R L.M."/>
            <person name="Kovalovszki A."/>
            <person name="Ziels R.M."/>
            <person name="Maus I."/>
            <person name="Zhu X."/>
            <person name="Kougias P.G."/>
            <person name="Basile A."/>
            <person name="Luo G."/>
            <person name="Schluter A."/>
            <person name="Konstantinidis K.T."/>
            <person name="Angelidaki I."/>
        </authorList>
    </citation>
    <scope>NUCLEOTIDE SEQUENCE [LARGE SCALE GENOMIC DNA]</scope>
    <source>
        <strain evidence="1">AS27yjCOA_65</strain>
    </source>
</reference>
<protein>
    <submittedName>
        <fullName evidence="1">Uncharacterized protein</fullName>
    </submittedName>
</protein>
<dbReference type="EMBL" id="JAAZON010000528">
    <property type="protein sequence ID" value="NMC63800.1"/>
    <property type="molecule type" value="Genomic_DNA"/>
</dbReference>
<proteinExistence type="predicted"/>
<evidence type="ECO:0000313" key="2">
    <source>
        <dbReference type="Proteomes" id="UP000524246"/>
    </source>
</evidence>
<gene>
    <name evidence="1" type="ORF">GYA55_11610</name>
</gene>
<feature type="non-terminal residue" evidence="1">
    <location>
        <position position="1"/>
    </location>
</feature>
<dbReference type="Proteomes" id="UP000524246">
    <property type="component" value="Unassembled WGS sequence"/>
</dbReference>
<organism evidence="1 2">
    <name type="scientific">SAR324 cluster bacterium</name>
    <dbReference type="NCBI Taxonomy" id="2024889"/>
    <lineage>
        <taxon>Bacteria</taxon>
        <taxon>Deltaproteobacteria</taxon>
        <taxon>SAR324 cluster</taxon>
    </lineage>
</organism>
<evidence type="ECO:0000313" key="1">
    <source>
        <dbReference type="EMBL" id="NMC63800.1"/>
    </source>
</evidence>
<name>A0A7X9FT32_9DELT</name>
<accession>A0A7X9FT32</accession>
<sequence>IGSYIGEGNAFSAEYPDVWIGKSERCKIDSIVSKKSGTTAVTVRNDALNYEIVSIDIRNAGQTTKSAVGLAINGGNGTLNKVLVGDDQELSTTRNGVSISSGAVGKLTELKGFGFTGVLLSNNSPLTFQVGLSVVIPMPPLRLRIETNT</sequence>
<comment type="caution">
    <text evidence="1">The sequence shown here is derived from an EMBL/GenBank/DDBJ whole genome shotgun (WGS) entry which is preliminary data.</text>
</comment>